<evidence type="ECO:0008006" key="3">
    <source>
        <dbReference type="Google" id="ProtNLM"/>
    </source>
</evidence>
<dbReference type="SUPFAM" id="SSF56524">
    <property type="entry name" value="Oxidoreductase molybdopterin-binding domain"/>
    <property type="match status" value="1"/>
</dbReference>
<comment type="caution">
    <text evidence="1">The sequence shown here is derived from an EMBL/GenBank/DDBJ whole genome shotgun (WGS) entry which is preliminary data.</text>
</comment>
<dbReference type="Gene3D" id="3.90.420.10">
    <property type="entry name" value="Oxidoreductase, molybdopterin-binding domain"/>
    <property type="match status" value="1"/>
</dbReference>
<proteinExistence type="predicted"/>
<accession>A0ABS1EC69</accession>
<gene>
    <name evidence="1" type="ORF">JHL22_01180</name>
</gene>
<evidence type="ECO:0000313" key="2">
    <source>
        <dbReference type="Proteomes" id="UP000635316"/>
    </source>
</evidence>
<name>A0ABS1EC69_9BURK</name>
<dbReference type="EMBL" id="JAENGP010000001">
    <property type="protein sequence ID" value="MBK1779820.1"/>
    <property type="molecule type" value="Genomic_DNA"/>
</dbReference>
<dbReference type="InterPro" id="IPR036374">
    <property type="entry name" value="OxRdtase_Mopterin-bd_sf"/>
</dbReference>
<dbReference type="Proteomes" id="UP000635316">
    <property type="component" value="Unassembled WGS sequence"/>
</dbReference>
<protein>
    <recommendedName>
        <fullName evidence="3">Oxidoreductase molybdopterin-binding domain-containing protein</fullName>
    </recommendedName>
</protein>
<organism evidence="1 2">
    <name type="scientific">Advenella mandrilli</name>
    <dbReference type="NCBI Taxonomy" id="2800330"/>
    <lineage>
        <taxon>Bacteria</taxon>
        <taxon>Pseudomonadati</taxon>
        <taxon>Pseudomonadota</taxon>
        <taxon>Betaproteobacteria</taxon>
        <taxon>Burkholderiales</taxon>
        <taxon>Alcaligenaceae</taxon>
    </lineage>
</organism>
<keyword evidence="2" id="KW-1185">Reference proteome</keyword>
<sequence length="186" mass="21173">MQGTRGQIRQWVPISVWLPLIIVSGLMQQVRASDTVNMKSASLPLPFQEVLLVVDGAINRANVLGQAHLDIGILQGLPSHRLRTTTAVTDGVRQFDGFLVRDLLSLLQAEGKVVTALALNNYSVDIPMIDFHEYDVLLATHMDGERLLSSGKGPFWIVYPRDDWRQLQDIRYDYRWVWQLHRLTVK</sequence>
<evidence type="ECO:0000313" key="1">
    <source>
        <dbReference type="EMBL" id="MBK1779820.1"/>
    </source>
</evidence>
<dbReference type="RefSeq" id="WP_200232918.1">
    <property type="nucleotide sequence ID" value="NZ_JAENGP010000001.1"/>
</dbReference>
<reference evidence="1 2" key="1">
    <citation type="submission" date="2020-12" db="EMBL/GenBank/DDBJ databases">
        <authorList>
            <person name="Lu T."/>
            <person name="Wang Q."/>
            <person name="Han X."/>
        </authorList>
    </citation>
    <scope>NUCLEOTIDE SEQUENCE [LARGE SCALE GENOMIC DNA]</scope>
    <source>
        <strain evidence="1 2">WQ 585</strain>
    </source>
</reference>